<dbReference type="PANTHER" id="PTHR17224:SF1">
    <property type="entry name" value="PEPTIDYL-TRNA HYDROLASE"/>
    <property type="match status" value="1"/>
</dbReference>
<dbReference type="HAMAP" id="MF_00083">
    <property type="entry name" value="Pept_tRNA_hydro_bact"/>
    <property type="match status" value="1"/>
</dbReference>
<keyword evidence="3 7" id="KW-0378">Hydrolase</keyword>
<dbReference type="Pfam" id="PF01195">
    <property type="entry name" value="Pept_tRNA_hydro"/>
    <property type="match status" value="1"/>
</dbReference>
<accession>A0A451DB82</accession>
<dbReference type="NCBIfam" id="TIGR00447">
    <property type="entry name" value="pth"/>
    <property type="match status" value="1"/>
</dbReference>
<comment type="catalytic activity">
    <reaction evidence="7 8">
        <text>an N-acyl-L-alpha-aminoacyl-tRNA + H2O = an N-acyl-L-amino acid + a tRNA + H(+)</text>
        <dbReference type="Rhea" id="RHEA:54448"/>
        <dbReference type="Rhea" id="RHEA-COMP:10123"/>
        <dbReference type="Rhea" id="RHEA-COMP:13883"/>
        <dbReference type="ChEBI" id="CHEBI:15377"/>
        <dbReference type="ChEBI" id="CHEBI:15378"/>
        <dbReference type="ChEBI" id="CHEBI:59874"/>
        <dbReference type="ChEBI" id="CHEBI:78442"/>
        <dbReference type="ChEBI" id="CHEBI:138191"/>
        <dbReference type="EC" id="3.1.1.29"/>
    </reaction>
</comment>
<dbReference type="OrthoDB" id="9800507at2"/>
<comment type="function">
    <text evidence="7">Hydrolyzes ribosome-free peptidyl-tRNAs (with 1 or more amino acids incorporated), which drop off the ribosome during protein synthesis, or as a result of ribosome stalling.</text>
</comment>
<evidence type="ECO:0000256" key="2">
    <source>
        <dbReference type="ARBA" id="ARBA00022555"/>
    </source>
</evidence>
<evidence type="ECO:0000313" key="10">
    <source>
        <dbReference type="EMBL" id="VFP83613.1"/>
    </source>
</evidence>
<feature type="binding site" evidence="7">
    <location>
        <position position="116"/>
    </location>
    <ligand>
        <name>tRNA</name>
        <dbReference type="ChEBI" id="CHEBI:17843"/>
    </ligand>
</feature>
<comment type="function">
    <text evidence="7">Catalyzes the release of premature peptidyl moieties from peptidyl-tRNA molecules trapped in stalled 50S ribosomal subunits, and thus maintains levels of free tRNAs and 50S ribosomes.</text>
</comment>
<feature type="site" description="Stabilizes the basic form of H active site to accept a proton" evidence="7">
    <location>
        <position position="95"/>
    </location>
</feature>
<dbReference type="InterPro" id="IPR036416">
    <property type="entry name" value="Pept_tRNA_hydro_sf"/>
</dbReference>
<dbReference type="PANTHER" id="PTHR17224">
    <property type="entry name" value="PEPTIDYL-TRNA HYDROLASE"/>
    <property type="match status" value="1"/>
</dbReference>
<evidence type="ECO:0000256" key="4">
    <source>
        <dbReference type="ARBA" id="ARBA00022884"/>
    </source>
</evidence>
<proteinExistence type="inferred from homology"/>
<sequence length="193" mass="22466">MSTIKMIVGLGNFSDQYNHTRHNVGYWFIDMLSDFYKISFNFKKKFLGYISNIILNNHKIYFLKPYLFMNLNGHSVHALSHFYKINLSDILIVRDELDLFPGVLKIKFGTSHNGHNGVKSIVNCFVNKNNFMQLCIGIGRPKQKKNVSKFVLSIPDVIEMNMIKKAIFKFILLTKNKIYKKNFLINKMITTTA</sequence>
<evidence type="ECO:0000256" key="1">
    <source>
        <dbReference type="ARBA" id="ARBA00013260"/>
    </source>
</evidence>
<feature type="binding site" evidence="7">
    <location>
        <position position="68"/>
    </location>
    <ligand>
        <name>tRNA</name>
        <dbReference type="ChEBI" id="CHEBI:17843"/>
    </ligand>
</feature>
<dbReference type="Proteomes" id="UP000294349">
    <property type="component" value="Chromosome"/>
</dbReference>
<dbReference type="GO" id="GO:0005737">
    <property type="term" value="C:cytoplasm"/>
    <property type="evidence" value="ECO:0007669"/>
    <property type="project" value="UniProtKB-SubCell"/>
</dbReference>
<dbReference type="InterPro" id="IPR018171">
    <property type="entry name" value="Pept_tRNA_hydro_CS"/>
</dbReference>
<dbReference type="GO" id="GO:0000049">
    <property type="term" value="F:tRNA binding"/>
    <property type="evidence" value="ECO:0007669"/>
    <property type="project" value="UniProtKB-UniRule"/>
</dbReference>
<dbReference type="Gene3D" id="3.40.50.1470">
    <property type="entry name" value="Peptidyl-tRNA hydrolase"/>
    <property type="match status" value="1"/>
</dbReference>
<dbReference type="GO" id="GO:0072344">
    <property type="term" value="P:rescue of stalled ribosome"/>
    <property type="evidence" value="ECO:0007669"/>
    <property type="project" value="UniProtKB-UniRule"/>
</dbReference>
<gene>
    <name evidence="7 10" type="primary">pth</name>
    <name evidence="10" type="ORF">BUCILAFE3058_130</name>
</gene>
<evidence type="ECO:0000256" key="5">
    <source>
        <dbReference type="ARBA" id="ARBA00038063"/>
    </source>
</evidence>
<feature type="binding site" evidence="7">
    <location>
        <position position="70"/>
    </location>
    <ligand>
        <name>tRNA</name>
        <dbReference type="ChEBI" id="CHEBI:17843"/>
    </ligand>
</feature>
<name>A0A451DB82_9GAMM</name>
<evidence type="ECO:0000256" key="3">
    <source>
        <dbReference type="ARBA" id="ARBA00022801"/>
    </source>
</evidence>
<dbReference type="PROSITE" id="PS01196">
    <property type="entry name" value="PEPT_TRNA_HYDROL_2"/>
    <property type="match status" value="1"/>
</dbReference>
<dbReference type="RefSeq" id="WP_154061475.1">
    <property type="nucleotide sequence ID" value="NZ_LR217717.1"/>
</dbReference>
<dbReference type="GO" id="GO:0006515">
    <property type="term" value="P:protein quality control for misfolded or incompletely synthesized proteins"/>
    <property type="evidence" value="ECO:0007669"/>
    <property type="project" value="UniProtKB-UniRule"/>
</dbReference>
<dbReference type="PROSITE" id="PS01195">
    <property type="entry name" value="PEPT_TRNA_HYDROL_1"/>
    <property type="match status" value="1"/>
</dbReference>
<evidence type="ECO:0000256" key="7">
    <source>
        <dbReference type="HAMAP-Rule" id="MF_00083"/>
    </source>
</evidence>
<dbReference type="AlphaFoldDB" id="A0A451DB82"/>
<reference evidence="10 11" key="1">
    <citation type="submission" date="2019-02" db="EMBL/GenBank/DDBJ databases">
        <authorList>
            <person name="Manzano-Marin A."/>
            <person name="Manzano-Marin A."/>
        </authorList>
    </citation>
    <scope>NUCLEOTIDE SEQUENCE [LARGE SCALE GENOMIC DNA]</scope>
    <source>
        <strain evidence="10 11">BuCilaricifoliae</strain>
    </source>
</reference>
<keyword evidence="2 7" id="KW-0820">tRNA-binding</keyword>
<dbReference type="SUPFAM" id="SSF53178">
    <property type="entry name" value="Peptidyl-tRNA hydrolase-like"/>
    <property type="match status" value="1"/>
</dbReference>
<keyword evidence="7" id="KW-0963">Cytoplasm</keyword>
<evidence type="ECO:0000256" key="9">
    <source>
        <dbReference type="RuleBase" id="RU004320"/>
    </source>
</evidence>
<dbReference type="EC" id="3.1.1.29" evidence="1 7"/>
<evidence type="ECO:0000313" key="11">
    <source>
        <dbReference type="Proteomes" id="UP000294349"/>
    </source>
</evidence>
<evidence type="ECO:0000256" key="8">
    <source>
        <dbReference type="RuleBase" id="RU000673"/>
    </source>
</evidence>
<dbReference type="CDD" id="cd00462">
    <property type="entry name" value="PTH"/>
    <property type="match status" value="1"/>
</dbReference>
<comment type="subunit">
    <text evidence="7">Monomer.</text>
</comment>
<dbReference type="GO" id="GO:0004045">
    <property type="term" value="F:peptidyl-tRNA hydrolase activity"/>
    <property type="evidence" value="ECO:0007669"/>
    <property type="project" value="UniProtKB-UniRule"/>
</dbReference>
<keyword evidence="4 7" id="KW-0694">RNA-binding</keyword>
<comment type="similarity">
    <text evidence="5 7 9">Belongs to the PTH family.</text>
</comment>
<dbReference type="InterPro" id="IPR001328">
    <property type="entry name" value="Pept_tRNA_hydro"/>
</dbReference>
<feature type="active site" description="Proton acceptor" evidence="7">
    <location>
        <position position="22"/>
    </location>
</feature>
<organism evidence="10 11">
    <name type="scientific">Buchnera aphidicola</name>
    <name type="common">Cinara laricifoliae</name>
    <dbReference type="NCBI Taxonomy" id="2518977"/>
    <lineage>
        <taxon>Bacteria</taxon>
        <taxon>Pseudomonadati</taxon>
        <taxon>Pseudomonadota</taxon>
        <taxon>Gammaproteobacteria</taxon>
        <taxon>Enterobacterales</taxon>
        <taxon>Erwiniaceae</taxon>
        <taxon>Buchnera</taxon>
    </lineage>
</organism>
<dbReference type="EMBL" id="LR217717">
    <property type="protein sequence ID" value="VFP83613.1"/>
    <property type="molecule type" value="Genomic_DNA"/>
</dbReference>
<protein>
    <recommendedName>
        <fullName evidence="6 7">Peptidyl-tRNA hydrolase</fullName>
        <shortName evidence="7">Pth</shortName>
        <ecNumber evidence="1 7">3.1.1.29</ecNumber>
    </recommendedName>
</protein>
<comment type="subcellular location">
    <subcellularLocation>
        <location evidence="7">Cytoplasm</location>
    </subcellularLocation>
</comment>
<feature type="binding site" evidence="7">
    <location>
        <position position="17"/>
    </location>
    <ligand>
        <name>tRNA</name>
        <dbReference type="ChEBI" id="CHEBI:17843"/>
    </ligand>
</feature>
<evidence type="ECO:0000256" key="6">
    <source>
        <dbReference type="ARBA" id="ARBA00050038"/>
    </source>
</evidence>
<feature type="site" description="Discriminates between blocked and unblocked aminoacyl-tRNA" evidence="7">
    <location>
        <position position="12"/>
    </location>
</feature>